<organism evidence="2 3">
    <name type="scientific">Acrobeloides nanus</name>
    <dbReference type="NCBI Taxonomy" id="290746"/>
    <lineage>
        <taxon>Eukaryota</taxon>
        <taxon>Metazoa</taxon>
        <taxon>Ecdysozoa</taxon>
        <taxon>Nematoda</taxon>
        <taxon>Chromadorea</taxon>
        <taxon>Rhabditida</taxon>
        <taxon>Tylenchina</taxon>
        <taxon>Cephalobomorpha</taxon>
        <taxon>Cephaloboidea</taxon>
        <taxon>Cephalobidae</taxon>
        <taxon>Acrobeloides</taxon>
    </lineage>
</organism>
<feature type="signal peptide" evidence="1">
    <location>
        <begin position="1"/>
        <end position="20"/>
    </location>
</feature>
<sequence length="109" mass="11870">MTKILLSTIVFLLFLNSIFAKRLKILVNSPNGWFSHAQFQGKLADVLVDAGHEVRGRAQGDTRPLVWTTMCQFMPQPATAGCCDSAIGRVGVVAAVQAVWVTQQLLVEA</sequence>
<dbReference type="WBParaSite" id="ACRNAN_scaffold2012.g22527.t1">
    <property type="protein sequence ID" value="ACRNAN_scaffold2012.g22527.t1"/>
    <property type="gene ID" value="ACRNAN_scaffold2012.g22527"/>
</dbReference>
<accession>A0A914D849</accession>
<evidence type="ECO:0000313" key="2">
    <source>
        <dbReference type="Proteomes" id="UP000887540"/>
    </source>
</evidence>
<evidence type="ECO:0000313" key="3">
    <source>
        <dbReference type="WBParaSite" id="ACRNAN_scaffold2012.g22527.t1"/>
    </source>
</evidence>
<feature type="chain" id="PRO_5037725306" evidence="1">
    <location>
        <begin position="21"/>
        <end position="109"/>
    </location>
</feature>
<evidence type="ECO:0000256" key="1">
    <source>
        <dbReference type="SAM" id="SignalP"/>
    </source>
</evidence>
<dbReference type="Proteomes" id="UP000887540">
    <property type="component" value="Unplaced"/>
</dbReference>
<protein>
    <submittedName>
        <fullName evidence="3">Uncharacterized protein</fullName>
    </submittedName>
</protein>
<proteinExistence type="predicted"/>
<keyword evidence="1" id="KW-0732">Signal</keyword>
<dbReference type="AlphaFoldDB" id="A0A914D849"/>
<name>A0A914D849_9BILA</name>
<keyword evidence="2" id="KW-1185">Reference proteome</keyword>
<reference evidence="3" key="1">
    <citation type="submission" date="2022-11" db="UniProtKB">
        <authorList>
            <consortium name="WormBaseParasite"/>
        </authorList>
    </citation>
    <scope>IDENTIFICATION</scope>
</reference>